<dbReference type="AlphaFoldDB" id="A0A4V1R2T0"/>
<name>A0A4V1R2T0_9MICO</name>
<gene>
    <name evidence="2" type="ORF">BJ972_002080</name>
    <name evidence="3" type="ORF">ESP50_03335</name>
</gene>
<dbReference type="EMBL" id="SDPM01000001">
    <property type="protein sequence ID" value="RXZ88226.1"/>
    <property type="molecule type" value="Genomic_DNA"/>
</dbReference>
<evidence type="ECO:0000313" key="3">
    <source>
        <dbReference type="EMBL" id="RXZ88226.1"/>
    </source>
</evidence>
<accession>A0A4V1R2T0</accession>
<dbReference type="Gene3D" id="3.40.30.10">
    <property type="entry name" value="Glutaredoxin"/>
    <property type="match status" value="1"/>
</dbReference>
<dbReference type="GO" id="GO:0016853">
    <property type="term" value="F:isomerase activity"/>
    <property type="evidence" value="ECO:0007669"/>
    <property type="project" value="UniProtKB-KW"/>
</dbReference>
<evidence type="ECO:0000313" key="4">
    <source>
        <dbReference type="Proteomes" id="UP000292686"/>
    </source>
</evidence>
<evidence type="ECO:0000313" key="5">
    <source>
        <dbReference type="Proteomes" id="UP000581087"/>
    </source>
</evidence>
<dbReference type="PANTHER" id="PTHR13887:SF41">
    <property type="entry name" value="THIOREDOXIN SUPERFAMILY PROTEIN"/>
    <property type="match status" value="1"/>
</dbReference>
<protein>
    <submittedName>
        <fullName evidence="3">DsbA family oxidoreductase</fullName>
    </submittedName>
    <submittedName>
        <fullName evidence="2">Putative DsbA family dithiol-disulfide isomerase</fullName>
    </submittedName>
</protein>
<dbReference type="OrthoDB" id="9799122at2"/>
<dbReference type="InterPro" id="IPR036249">
    <property type="entry name" value="Thioredoxin-like_sf"/>
</dbReference>
<feature type="domain" description="DSBA-like thioredoxin" evidence="1">
    <location>
        <begin position="3"/>
        <end position="206"/>
    </location>
</feature>
<dbReference type="Pfam" id="PF01323">
    <property type="entry name" value="DSBA"/>
    <property type="match status" value="1"/>
</dbReference>
<comment type="caution">
    <text evidence="3">The sequence shown here is derived from an EMBL/GenBank/DDBJ whole genome shotgun (WGS) entry which is preliminary data.</text>
</comment>
<reference evidence="2 5" key="2">
    <citation type="submission" date="2020-07" db="EMBL/GenBank/DDBJ databases">
        <title>Sequencing the genomes of 1000 actinobacteria strains.</title>
        <authorList>
            <person name="Klenk H.-P."/>
        </authorList>
    </citation>
    <scope>NUCLEOTIDE SEQUENCE [LARGE SCALE GENOMIC DNA]</scope>
    <source>
        <strain evidence="2 5">DSM 23870</strain>
    </source>
</reference>
<dbReference type="Proteomes" id="UP000292686">
    <property type="component" value="Unassembled WGS sequence"/>
</dbReference>
<keyword evidence="2" id="KW-0413">Isomerase</keyword>
<keyword evidence="4" id="KW-1185">Reference proteome</keyword>
<dbReference type="SUPFAM" id="SSF52833">
    <property type="entry name" value="Thioredoxin-like"/>
    <property type="match status" value="1"/>
</dbReference>
<dbReference type="CDD" id="cd03024">
    <property type="entry name" value="DsbA_FrnE"/>
    <property type="match status" value="1"/>
</dbReference>
<evidence type="ECO:0000313" key="2">
    <source>
        <dbReference type="EMBL" id="NYD67561.1"/>
    </source>
</evidence>
<proteinExistence type="predicted"/>
<dbReference type="Proteomes" id="UP000581087">
    <property type="component" value="Unassembled WGS sequence"/>
</dbReference>
<dbReference type="RefSeq" id="WP_129172490.1">
    <property type="nucleotide sequence ID" value="NZ_JACCBI010000001.1"/>
</dbReference>
<evidence type="ECO:0000259" key="1">
    <source>
        <dbReference type="Pfam" id="PF01323"/>
    </source>
</evidence>
<dbReference type="EMBL" id="JACCBI010000001">
    <property type="protein sequence ID" value="NYD67561.1"/>
    <property type="molecule type" value="Genomic_DNA"/>
</dbReference>
<dbReference type="GO" id="GO:0016491">
    <property type="term" value="F:oxidoreductase activity"/>
    <property type="evidence" value="ECO:0007669"/>
    <property type="project" value="InterPro"/>
</dbReference>
<dbReference type="PANTHER" id="PTHR13887">
    <property type="entry name" value="GLUTATHIONE S-TRANSFERASE KAPPA"/>
    <property type="match status" value="1"/>
</dbReference>
<organism evidence="3 4">
    <name type="scientific">Agromyces atrinae</name>
    <dbReference type="NCBI Taxonomy" id="592376"/>
    <lineage>
        <taxon>Bacteria</taxon>
        <taxon>Bacillati</taxon>
        <taxon>Actinomycetota</taxon>
        <taxon>Actinomycetes</taxon>
        <taxon>Micrococcales</taxon>
        <taxon>Microbacteriaceae</taxon>
        <taxon>Agromyces</taxon>
    </lineage>
</organism>
<sequence>MKIEMWADIVCSWCGIANKRVNEAVAQFAPIGEIELVHRSFRLLPDLPDGTGFEFTEYMSKQRGVPRAQVEQLAARVEGIAQADGIEAYHVMGNTIGNTTAAHEFLAWATEQGMHREAWDLLFHANFAERAEIWTTDELAAFAPRLGLDAEGARAALSAQRYRGQVEEDHAEALALGSQGVPFLVIDRKYGMSGAQSVEAIVNALQTAWEERSAA</sequence>
<dbReference type="InterPro" id="IPR001853">
    <property type="entry name" value="DSBA-like_thioredoxin_dom"/>
</dbReference>
<reference evidence="3 4" key="1">
    <citation type="submission" date="2019-01" db="EMBL/GenBank/DDBJ databases">
        <title>Agromyces.</title>
        <authorList>
            <person name="Li J."/>
        </authorList>
    </citation>
    <scope>NUCLEOTIDE SEQUENCE [LARGE SCALE GENOMIC DNA]</scope>
    <source>
        <strain evidence="3 4">DSM 23870</strain>
    </source>
</reference>